<organism evidence="6 7">
    <name type="scientific">Staphylococcus caprae</name>
    <dbReference type="NCBI Taxonomy" id="29380"/>
    <lineage>
        <taxon>Bacteria</taxon>
        <taxon>Bacillati</taxon>
        <taxon>Bacillota</taxon>
        <taxon>Bacilli</taxon>
        <taxon>Bacillales</taxon>
        <taxon>Staphylococcaceae</taxon>
        <taxon>Staphylococcus</taxon>
    </lineage>
</organism>
<dbReference type="GO" id="GO:0004519">
    <property type="term" value="F:endonuclease activity"/>
    <property type="evidence" value="ECO:0007669"/>
    <property type="project" value="UniProtKB-KW"/>
</dbReference>
<dbReference type="Pfam" id="PF01844">
    <property type="entry name" value="HNH"/>
    <property type="match status" value="1"/>
</dbReference>
<dbReference type="Gene3D" id="1.10.30.50">
    <property type="match status" value="1"/>
</dbReference>
<keyword evidence="6" id="KW-0255">Endonuclease</keyword>
<evidence type="ECO:0000256" key="2">
    <source>
        <dbReference type="ARBA" id="ARBA00022801"/>
    </source>
</evidence>
<evidence type="ECO:0000256" key="1">
    <source>
        <dbReference type="ARBA" id="ARBA00022722"/>
    </source>
</evidence>
<dbReference type="PANTHER" id="PTHR41286:SF1">
    <property type="entry name" value="HNH NUCLEASE YAJD-RELATED"/>
    <property type="match status" value="1"/>
</dbReference>
<dbReference type="InterPro" id="IPR002711">
    <property type="entry name" value="HNH"/>
</dbReference>
<evidence type="ECO:0000256" key="4">
    <source>
        <dbReference type="ARBA" id="ARBA00040194"/>
    </source>
</evidence>
<keyword evidence="7" id="KW-1185">Reference proteome</keyword>
<proteinExistence type="inferred from homology"/>
<dbReference type="GeneID" id="58051507"/>
<dbReference type="SMART" id="SM00507">
    <property type="entry name" value="HNHc"/>
    <property type="match status" value="1"/>
</dbReference>
<dbReference type="PANTHER" id="PTHR41286">
    <property type="entry name" value="HNH NUCLEASE YAJD-RELATED"/>
    <property type="match status" value="1"/>
</dbReference>
<comment type="similarity">
    <text evidence="3">Belongs to the HNH nuclease family.</text>
</comment>
<keyword evidence="1" id="KW-0540">Nuclease</keyword>
<dbReference type="CDD" id="cd00085">
    <property type="entry name" value="HNHc"/>
    <property type="match status" value="1"/>
</dbReference>
<keyword evidence="2" id="KW-0378">Hydrolase</keyword>
<dbReference type="Proteomes" id="UP000274772">
    <property type="component" value="Chromosome"/>
</dbReference>
<gene>
    <name evidence="6" type="ORF">JMUB590_1755</name>
</gene>
<evidence type="ECO:0000313" key="7">
    <source>
        <dbReference type="Proteomes" id="UP000274772"/>
    </source>
</evidence>
<feature type="domain" description="HNH nuclease" evidence="5">
    <location>
        <begin position="19"/>
        <end position="88"/>
    </location>
</feature>
<reference evidence="6 7" key="1">
    <citation type="submission" date="2018-05" db="EMBL/GenBank/DDBJ databases">
        <title>Complete genome sequencing of three human clinical isolates of Staphylococcus caprae reveals virulence factors similar to those of S. epidermidis and S. capitis.</title>
        <authorList>
            <person name="Watanabe S."/>
            <person name="Cui L."/>
        </authorList>
    </citation>
    <scope>NUCLEOTIDE SEQUENCE [LARGE SCALE GENOMIC DNA]</scope>
    <source>
        <strain evidence="6 7">JMUB590</strain>
    </source>
</reference>
<evidence type="ECO:0000259" key="5">
    <source>
        <dbReference type="SMART" id="SM00507"/>
    </source>
</evidence>
<evidence type="ECO:0000256" key="3">
    <source>
        <dbReference type="ARBA" id="ARBA00038412"/>
    </source>
</evidence>
<evidence type="ECO:0000313" key="6">
    <source>
        <dbReference type="EMBL" id="BBD92812.1"/>
    </source>
</evidence>
<name>A0ABN5W565_9STAP</name>
<dbReference type="EMBL" id="AP018586">
    <property type="protein sequence ID" value="BBD92812.1"/>
    <property type="molecule type" value="Genomic_DNA"/>
</dbReference>
<dbReference type="RefSeq" id="WP_002442340.1">
    <property type="nucleotide sequence ID" value="NZ_AP018586.1"/>
</dbReference>
<sequence length="111" mass="13614">MALTKEQRRTFYNSMAWRDKRSEVMQRDHFECQRCKRLGKVTIDELEIKKNNRKKIKLVVHHIKELADHPEYALDSDNLETLCVECHNEIHDRNFKTKYKNKIPKWNDEKW</sequence>
<protein>
    <recommendedName>
        <fullName evidence="4">Putative HNH nuclease YajD</fullName>
    </recommendedName>
</protein>
<dbReference type="InterPro" id="IPR003615">
    <property type="entry name" value="HNH_nuc"/>
</dbReference>
<accession>A0ABN5W565</accession>